<comment type="caution">
    <text evidence="2">The sequence shown here is derived from an EMBL/GenBank/DDBJ whole genome shotgun (WGS) entry which is preliminary data.</text>
</comment>
<reference evidence="2" key="1">
    <citation type="submission" date="2021-03" db="EMBL/GenBank/DDBJ databases">
        <title>Antimicrobial resistance genes in bacteria isolated from Japanese honey, and their potential for conferring macrolide and lincosamide resistance in the American foulbrood pathogen Paenibacillus larvae.</title>
        <authorList>
            <person name="Okamoto M."/>
            <person name="Kumagai M."/>
            <person name="Kanamori H."/>
            <person name="Takamatsu D."/>
        </authorList>
    </citation>
    <scope>NUCLEOTIDE SEQUENCE</scope>
    <source>
        <strain evidence="2">J43TS3</strain>
    </source>
</reference>
<dbReference type="GO" id="GO:0005524">
    <property type="term" value="F:ATP binding"/>
    <property type="evidence" value="ECO:0007669"/>
    <property type="project" value="InterPro"/>
</dbReference>
<dbReference type="Gene3D" id="1.10.510.10">
    <property type="entry name" value="Transferase(Phosphotransferase) domain 1"/>
    <property type="match status" value="1"/>
</dbReference>
<name>A0A919X836_9BACI</name>
<dbReference type="Pfam" id="PF01636">
    <property type="entry name" value="APH"/>
    <property type="match status" value="1"/>
</dbReference>
<dbReference type="PROSITE" id="PS50011">
    <property type="entry name" value="PROTEIN_KINASE_DOM"/>
    <property type="match status" value="1"/>
</dbReference>
<dbReference type="PANTHER" id="PTHR21310">
    <property type="entry name" value="AMINOGLYCOSIDE PHOSPHOTRANSFERASE-RELATED-RELATED"/>
    <property type="match status" value="1"/>
</dbReference>
<evidence type="ECO:0000259" key="1">
    <source>
        <dbReference type="PROSITE" id="PS50011"/>
    </source>
</evidence>
<dbReference type="AlphaFoldDB" id="A0A919X836"/>
<evidence type="ECO:0000313" key="2">
    <source>
        <dbReference type="EMBL" id="GIO25925.1"/>
    </source>
</evidence>
<dbReference type="InterPro" id="IPR000719">
    <property type="entry name" value="Prot_kinase_dom"/>
</dbReference>
<accession>A0A919X836</accession>
<dbReference type="InterPro" id="IPR011009">
    <property type="entry name" value="Kinase-like_dom_sf"/>
</dbReference>
<sequence>MAPIERNEIPQEILEFIGEIVAFDFPKQGCTSDVVVLTNKEKSFVLKRSKNEQFKAWLMRESDVLEILSKHTDLTPKIYMTISRSKENEGWILMEYIPGVTLREALQDCRNEDQRQELIFQFGQILRKLHDTPCPPKLITDNLWLDNMLEDAAFNLKNYEVDGSEKLLQELHHKRPKDYQQTLIHGDFTIDNVMVHNSVIVKIIDWSGGAYGDPRYDVALAIRKIPKAFEKEADRDTFFAGYGGRIIDDKVYHYFAEGLYEFF</sequence>
<dbReference type="Gene3D" id="3.90.1200.10">
    <property type="match status" value="1"/>
</dbReference>
<dbReference type="InterPro" id="IPR051678">
    <property type="entry name" value="AGP_Transferase"/>
</dbReference>
<dbReference type="GO" id="GO:0004672">
    <property type="term" value="F:protein kinase activity"/>
    <property type="evidence" value="ECO:0007669"/>
    <property type="project" value="InterPro"/>
</dbReference>
<dbReference type="EMBL" id="BORP01000001">
    <property type="protein sequence ID" value="GIO25925.1"/>
    <property type="molecule type" value="Genomic_DNA"/>
</dbReference>
<protein>
    <recommendedName>
        <fullName evidence="1">Protein kinase domain-containing protein</fullName>
    </recommendedName>
</protein>
<proteinExistence type="predicted"/>
<feature type="domain" description="Protein kinase" evidence="1">
    <location>
        <begin position="20"/>
        <end position="263"/>
    </location>
</feature>
<gene>
    <name evidence="2" type="ORF">J43TS3_05360</name>
</gene>
<dbReference type="InterPro" id="IPR002575">
    <property type="entry name" value="Aminoglycoside_PTrfase"/>
</dbReference>
<keyword evidence="3" id="KW-1185">Reference proteome</keyword>
<dbReference type="SUPFAM" id="SSF56112">
    <property type="entry name" value="Protein kinase-like (PK-like)"/>
    <property type="match status" value="1"/>
</dbReference>
<organism evidence="2 3">
    <name type="scientific">Ornithinibacillus bavariensis</name>
    <dbReference type="NCBI Taxonomy" id="545502"/>
    <lineage>
        <taxon>Bacteria</taxon>
        <taxon>Bacillati</taxon>
        <taxon>Bacillota</taxon>
        <taxon>Bacilli</taxon>
        <taxon>Bacillales</taxon>
        <taxon>Bacillaceae</taxon>
        <taxon>Ornithinibacillus</taxon>
    </lineage>
</organism>
<dbReference type="Proteomes" id="UP000676917">
    <property type="component" value="Unassembled WGS sequence"/>
</dbReference>
<dbReference type="RefSeq" id="WP_212919425.1">
    <property type="nucleotide sequence ID" value="NZ_BORP01000001.1"/>
</dbReference>
<evidence type="ECO:0000313" key="3">
    <source>
        <dbReference type="Proteomes" id="UP000676917"/>
    </source>
</evidence>